<protein>
    <recommendedName>
        <fullName evidence="4">Large ribosomal subunit protein bL17</fullName>
    </recommendedName>
</protein>
<proteinExistence type="inferred from homology"/>
<dbReference type="InterPro" id="IPR036373">
    <property type="entry name" value="Ribosomal_bL17_sf"/>
</dbReference>
<name>A0A2J0KYJ7_9BACT</name>
<evidence type="ECO:0000256" key="6">
    <source>
        <dbReference type="SAM" id="MobiDB-lite"/>
    </source>
</evidence>
<reference evidence="7 8" key="1">
    <citation type="submission" date="2017-09" db="EMBL/GenBank/DDBJ databases">
        <title>Depth-based differentiation of microbial function through sediment-hosted aquifers and enrichment of novel symbionts in the deep terrestrial subsurface.</title>
        <authorList>
            <person name="Probst A.J."/>
            <person name="Ladd B."/>
            <person name="Jarett J.K."/>
            <person name="Geller-Mcgrath D.E."/>
            <person name="Sieber C.M."/>
            <person name="Emerson J.B."/>
            <person name="Anantharaman K."/>
            <person name="Thomas B.C."/>
            <person name="Malmstrom R."/>
            <person name="Stieglmeier M."/>
            <person name="Klingl A."/>
            <person name="Woyke T."/>
            <person name="Ryan C.M."/>
            <person name="Banfield J.F."/>
        </authorList>
    </citation>
    <scope>NUCLEOTIDE SEQUENCE [LARGE SCALE GENOMIC DNA]</scope>
    <source>
        <strain evidence="7">CG07_land_8_20_14_0_80_42_15</strain>
    </source>
</reference>
<accession>A0A2J0KYJ7</accession>
<dbReference type="PROSITE" id="PS01167">
    <property type="entry name" value="RIBOSOMAL_L17"/>
    <property type="match status" value="1"/>
</dbReference>
<dbReference type="InterPro" id="IPR000456">
    <property type="entry name" value="Ribosomal_bL17"/>
</dbReference>
<dbReference type="Gene3D" id="3.90.1030.10">
    <property type="entry name" value="Ribosomal protein L17"/>
    <property type="match status" value="1"/>
</dbReference>
<dbReference type="Proteomes" id="UP000230052">
    <property type="component" value="Unassembled WGS sequence"/>
</dbReference>
<evidence type="ECO:0000313" key="7">
    <source>
        <dbReference type="EMBL" id="PIU42374.1"/>
    </source>
</evidence>
<feature type="region of interest" description="Disordered" evidence="6">
    <location>
        <begin position="119"/>
        <end position="203"/>
    </location>
</feature>
<dbReference type="GO" id="GO:0006412">
    <property type="term" value="P:translation"/>
    <property type="evidence" value="ECO:0007669"/>
    <property type="project" value="UniProtKB-UniRule"/>
</dbReference>
<sequence>MRHRRRTNRLSRNIAERKALLKGLSISLLRYQRIMTTVAKAKEAHRTVEHLITLGKENTLYARRKAYTILNDRDMVKLLFTQVAPLFKNKRGGYTKIIRLYPRRGDGAEMAYFELTERTAEEVKKPKTKKVQEKAKKGEDKKEAQRQPSKEEPDKKDSREHPEEKAHEKKVTEHRREEKPSKKPPKTGFFKNLKQYFNRKSMD</sequence>
<evidence type="ECO:0000256" key="5">
    <source>
        <dbReference type="RuleBase" id="RU000660"/>
    </source>
</evidence>
<evidence type="ECO:0000313" key="8">
    <source>
        <dbReference type="Proteomes" id="UP000230052"/>
    </source>
</evidence>
<comment type="subunit">
    <text evidence="4">Part of the 50S ribosomal subunit. Contacts protein L32.</text>
</comment>
<keyword evidence="3 4" id="KW-0687">Ribonucleoprotein</keyword>
<organism evidence="7 8">
    <name type="scientific">Candidatus Aquitaenariimonas noxiae</name>
    <dbReference type="NCBI Taxonomy" id="1974741"/>
    <lineage>
        <taxon>Bacteria</taxon>
        <taxon>Pseudomonadati</taxon>
        <taxon>Candidatus Omnitrophota</taxon>
        <taxon>Candidatus Aquitaenariimonas</taxon>
    </lineage>
</organism>
<evidence type="ECO:0000256" key="2">
    <source>
        <dbReference type="ARBA" id="ARBA00022980"/>
    </source>
</evidence>
<feature type="compositionally biased region" description="Basic and acidic residues" evidence="6">
    <location>
        <begin position="119"/>
        <end position="181"/>
    </location>
</feature>
<dbReference type="PANTHER" id="PTHR14413:SF16">
    <property type="entry name" value="LARGE RIBOSOMAL SUBUNIT PROTEIN BL17M"/>
    <property type="match status" value="1"/>
</dbReference>
<dbReference type="InterPro" id="IPR047859">
    <property type="entry name" value="Ribosomal_bL17_CS"/>
</dbReference>
<dbReference type="SUPFAM" id="SSF64263">
    <property type="entry name" value="Prokaryotic ribosomal protein L17"/>
    <property type="match status" value="1"/>
</dbReference>
<comment type="caution">
    <text evidence="7">The sequence shown here is derived from an EMBL/GenBank/DDBJ whole genome shotgun (WGS) entry which is preliminary data.</text>
</comment>
<dbReference type="PANTHER" id="PTHR14413">
    <property type="entry name" value="RIBOSOMAL PROTEIN L17"/>
    <property type="match status" value="1"/>
</dbReference>
<dbReference type="AlphaFoldDB" id="A0A2J0KYJ7"/>
<evidence type="ECO:0000256" key="1">
    <source>
        <dbReference type="ARBA" id="ARBA00008777"/>
    </source>
</evidence>
<comment type="similarity">
    <text evidence="1 4 5">Belongs to the bacterial ribosomal protein bL17 family.</text>
</comment>
<evidence type="ECO:0000256" key="4">
    <source>
        <dbReference type="HAMAP-Rule" id="MF_01368"/>
    </source>
</evidence>
<evidence type="ECO:0000256" key="3">
    <source>
        <dbReference type="ARBA" id="ARBA00023274"/>
    </source>
</evidence>
<keyword evidence="2 4" id="KW-0689">Ribosomal protein</keyword>
<dbReference type="GO" id="GO:0003735">
    <property type="term" value="F:structural constituent of ribosome"/>
    <property type="evidence" value="ECO:0007669"/>
    <property type="project" value="InterPro"/>
</dbReference>
<dbReference type="NCBIfam" id="TIGR00059">
    <property type="entry name" value="L17"/>
    <property type="match status" value="1"/>
</dbReference>
<dbReference type="GO" id="GO:0022625">
    <property type="term" value="C:cytosolic large ribosomal subunit"/>
    <property type="evidence" value="ECO:0007669"/>
    <property type="project" value="TreeGrafter"/>
</dbReference>
<dbReference type="Pfam" id="PF01196">
    <property type="entry name" value="Ribosomal_L17"/>
    <property type="match status" value="1"/>
</dbReference>
<gene>
    <name evidence="4 7" type="primary">rplQ</name>
    <name evidence="7" type="ORF">COS99_00505</name>
</gene>
<dbReference type="EMBL" id="PEWV01000008">
    <property type="protein sequence ID" value="PIU42374.1"/>
    <property type="molecule type" value="Genomic_DNA"/>
</dbReference>
<dbReference type="HAMAP" id="MF_01368">
    <property type="entry name" value="Ribosomal_bL17"/>
    <property type="match status" value="1"/>
</dbReference>